<dbReference type="InterPro" id="IPR013103">
    <property type="entry name" value="RVT_2"/>
</dbReference>
<dbReference type="EMBL" id="JACGWN010000008">
    <property type="protein sequence ID" value="KAL0440423.1"/>
    <property type="molecule type" value="Genomic_DNA"/>
</dbReference>
<evidence type="ECO:0000313" key="2">
    <source>
        <dbReference type="EMBL" id="KAL0440423.1"/>
    </source>
</evidence>
<gene>
    <name evidence="2" type="ORF">Slati_2525300</name>
</gene>
<dbReference type="PANTHER" id="PTHR11439:SF470">
    <property type="entry name" value="CYSTEINE-RICH RLK (RECEPTOR-LIKE PROTEIN KINASE) 8"/>
    <property type="match status" value="1"/>
</dbReference>
<feature type="domain" description="Reverse transcriptase Ty1/copia-type" evidence="1">
    <location>
        <begin position="294"/>
        <end position="371"/>
    </location>
</feature>
<dbReference type="SUPFAM" id="SSF56672">
    <property type="entry name" value="DNA/RNA polymerases"/>
    <property type="match status" value="1"/>
</dbReference>
<comment type="caution">
    <text evidence="2">The sequence shown here is derived from an EMBL/GenBank/DDBJ whole genome shotgun (WGS) entry which is preliminary data.</text>
</comment>
<dbReference type="InterPro" id="IPR043502">
    <property type="entry name" value="DNA/RNA_pol_sf"/>
</dbReference>
<name>A0AAW2WG14_9LAMI</name>
<evidence type="ECO:0000259" key="1">
    <source>
        <dbReference type="Pfam" id="PF07727"/>
    </source>
</evidence>
<dbReference type="PANTHER" id="PTHR11439">
    <property type="entry name" value="GAG-POL-RELATED RETROTRANSPOSON"/>
    <property type="match status" value="1"/>
</dbReference>
<accession>A0AAW2WG14</accession>
<organism evidence="2">
    <name type="scientific">Sesamum latifolium</name>
    <dbReference type="NCBI Taxonomy" id="2727402"/>
    <lineage>
        <taxon>Eukaryota</taxon>
        <taxon>Viridiplantae</taxon>
        <taxon>Streptophyta</taxon>
        <taxon>Embryophyta</taxon>
        <taxon>Tracheophyta</taxon>
        <taxon>Spermatophyta</taxon>
        <taxon>Magnoliopsida</taxon>
        <taxon>eudicotyledons</taxon>
        <taxon>Gunneridae</taxon>
        <taxon>Pentapetalae</taxon>
        <taxon>asterids</taxon>
        <taxon>lamiids</taxon>
        <taxon>Lamiales</taxon>
        <taxon>Pedaliaceae</taxon>
        <taxon>Sesamum</taxon>
    </lineage>
</organism>
<dbReference type="AlphaFoldDB" id="A0AAW2WG14"/>
<protein>
    <submittedName>
        <fullName evidence="2">Retrovirus-related Pol polyprotein from transposon RE1</fullName>
    </submittedName>
</protein>
<reference evidence="2" key="2">
    <citation type="journal article" date="2024" name="Plant">
        <title>Genomic evolution and insights into agronomic trait innovations of Sesamum species.</title>
        <authorList>
            <person name="Miao H."/>
            <person name="Wang L."/>
            <person name="Qu L."/>
            <person name="Liu H."/>
            <person name="Sun Y."/>
            <person name="Le M."/>
            <person name="Wang Q."/>
            <person name="Wei S."/>
            <person name="Zheng Y."/>
            <person name="Lin W."/>
            <person name="Duan Y."/>
            <person name="Cao H."/>
            <person name="Xiong S."/>
            <person name="Wang X."/>
            <person name="Wei L."/>
            <person name="Li C."/>
            <person name="Ma Q."/>
            <person name="Ju M."/>
            <person name="Zhao R."/>
            <person name="Li G."/>
            <person name="Mu C."/>
            <person name="Tian Q."/>
            <person name="Mei H."/>
            <person name="Zhang T."/>
            <person name="Gao T."/>
            <person name="Zhang H."/>
        </authorList>
    </citation>
    <scope>NUCLEOTIDE SEQUENCE</scope>
    <source>
        <strain evidence="2">KEN1</strain>
    </source>
</reference>
<dbReference type="Pfam" id="PF07727">
    <property type="entry name" value="RVT_2"/>
    <property type="match status" value="2"/>
</dbReference>
<feature type="domain" description="Reverse transcriptase Ty1/copia-type" evidence="1">
    <location>
        <begin position="228"/>
        <end position="273"/>
    </location>
</feature>
<sequence>MAETAATNSSVDKASVLESSQLHGLDHPGMILISACLTAYAMVVSVEKQHEVHMELNETVESAAMHVKTNTTPTKQKFDPRASKYVFLGYSQTQKLPAETEHVPLPVPFVDTASESDDVSIISLPLEPPFSLLNRLQHLIHLFFLENHNGRLLNLHGCLTTFAIALHILLHIVRATSFAHAHMSFMAHLFSMQEAKSFLQMDLLTGIRLIWWQRDTPKLRVSIIWISFSPVAKSVTVRVFLAMATSKSWHILQFDVNNAFLHGHLDEEVYMQPLEVYSRAQPGQQHAGTFTALLVYVDDILLAGDSPSQLDAIKAYLDDLFTIKDLAHAKCFLGLELARSQHGLIIAQSKYLQDILLDINMLNARPVSTPFSHGLHLTLDTSSLLPFPDKYRHLVGRILYLSFTRPDISFAVQQLSQFLQHPRSSHRDATLHVLQYLRGSSFLLKVPSLCPHSLMQAELLALILGGPPLVFVSSWVVHSSLERPRSSSWSPDPLLKRNTIAWVLLSMSFFGFPICYEISKFLFNCRFHSGVTTMSLFTSLSIQFFMNAPNTLTSIVICEQRHDEIVWHFGKQGKFSVRSAYILACQLSLDASSSMSSKRGLRLDGGCQLCGCSEKVIMHVLAKCQFARLVWVISGVSWKLVEPNTGDAEAWIQGIHQLAEMSDFELVAAVCWSLWFNRNLKTFEGTSRQAEEVIDTGRRQIRLRDDRRLDDPG</sequence>
<proteinExistence type="predicted"/>
<reference evidence="2" key="1">
    <citation type="submission" date="2020-06" db="EMBL/GenBank/DDBJ databases">
        <authorList>
            <person name="Li T."/>
            <person name="Hu X."/>
            <person name="Zhang T."/>
            <person name="Song X."/>
            <person name="Zhang H."/>
            <person name="Dai N."/>
            <person name="Sheng W."/>
            <person name="Hou X."/>
            <person name="Wei L."/>
        </authorList>
    </citation>
    <scope>NUCLEOTIDE SEQUENCE</scope>
    <source>
        <strain evidence="2">KEN1</strain>
        <tissue evidence="2">Leaf</tissue>
    </source>
</reference>